<dbReference type="Proteomes" id="UP001548832">
    <property type="component" value="Unassembled WGS sequence"/>
</dbReference>
<dbReference type="EMBL" id="JBEWSZ010000011">
    <property type="protein sequence ID" value="MET2832613.1"/>
    <property type="molecule type" value="Genomic_DNA"/>
</dbReference>
<accession>A0ABV2DSH1</accession>
<keyword evidence="2" id="KW-1185">Reference proteome</keyword>
<proteinExistence type="predicted"/>
<evidence type="ECO:0000313" key="1">
    <source>
        <dbReference type="EMBL" id="MET2832613.1"/>
    </source>
</evidence>
<name>A0ABV2DSH1_9HYPH</name>
<protein>
    <submittedName>
        <fullName evidence="1">Uncharacterized protein</fullName>
    </submittedName>
</protein>
<sequence>MDYRQRPANLMAKGEDFSTRSLPFSLAKFERHRQAGDRIAASLIIALEFFPRYFRSVEFCFWIVLFTKSQQGDFAAQYRLFPSRQGRIAGVQGKVIAIAVRPMARPNWR</sequence>
<dbReference type="RefSeq" id="WP_354464833.1">
    <property type="nucleotide sequence ID" value="NZ_JBEWSZ010000011.1"/>
</dbReference>
<comment type="caution">
    <text evidence="1">The sequence shown here is derived from an EMBL/GenBank/DDBJ whole genome shotgun (WGS) entry which is preliminary data.</text>
</comment>
<reference evidence="1 2" key="1">
    <citation type="submission" date="2024-06" db="EMBL/GenBank/DDBJ databases">
        <authorList>
            <person name="Kim D.-U."/>
        </authorList>
    </citation>
    <scope>NUCLEOTIDE SEQUENCE [LARGE SCALE GENOMIC DNA]</scope>
    <source>
        <strain evidence="1 2">KACC15460</strain>
    </source>
</reference>
<organism evidence="1 2">
    <name type="scientific">Mesorhizobium shangrilense</name>
    <dbReference type="NCBI Taxonomy" id="460060"/>
    <lineage>
        <taxon>Bacteria</taxon>
        <taxon>Pseudomonadati</taxon>
        <taxon>Pseudomonadota</taxon>
        <taxon>Alphaproteobacteria</taxon>
        <taxon>Hyphomicrobiales</taxon>
        <taxon>Phyllobacteriaceae</taxon>
        <taxon>Mesorhizobium</taxon>
    </lineage>
</organism>
<evidence type="ECO:0000313" key="2">
    <source>
        <dbReference type="Proteomes" id="UP001548832"/>
    </source>
</evidence>
<gene>
    <name evidence="1" type="ORF">ABVQ20_37390</name>
</gene>